<evidence type="ECO:0000259" key="1">
    <source>
        <dbReference type="Pfam" id="PF13556"/>
    </source>
</evidence>
<dbReference type="InterPro" id="IPR042070">
    <property type="entry name" value="PucR_C-HTH_sf"/>
</dbReference>
<protein>
    <submittedName>
        <fullName evidence="3">PucR family transcriptional regulator</fullName>
    </submittedName>
</protein>
<name>A0ABP6LV99_9MICC</name>
<dbReference type="Pfam" id="PF14361">
    <property type="entry name" value="RsbRD_N"/>
    <property type="match status" value="1"/>
</dbReference>
<dbReference type="InterPro" id="IPR025751">
    <property type="entry name" value="RsbRD_N_dom"/>
</dbReference>
<feature type="domain" description="PucR C-terminal helix-turn-helix" evidence="1">
    <location>
        <begin position="319"/>
        <end position="375"/>
    </location>
</feature>
<evidence type="ECO:0000313" key="4">
    <source>
        <dbReference type="Proteomes" id="UP001500236"/>
    </source>
</evidence>
<dbReference type="InterPro" id="IPR051448">
    <property type="entry name" value="CdaR-like_regulators"/>
</dbReference>
<comment type="caution">
    <text evidence="3">The sequence shown here is derived from an EMBL/GenBank/DDBJ whole genome shotgun (WGS) entry which is preliminary data.</text>
</comment>
<dbReference type="InterPro" id="IPR025736">
    <property type="entry name" value="PucR_C-HTH_dom"/>
</dbReference>
<proteinExistence type="predicted"/>
<dbReference type="RefSeq" id="WP_344682014.1">
    <property type="nucleotide sequence ID" value="NZ_BAAAVT010000006.1"/>
</dbReference>
<dbReference type="Gene3D" id="1.10.10.2840">
    <property type="entry name" value="PucR C-terminal helix-turn-helix domain"/>
    <property type="match status" value="1"/>
</dbReference>
<evidence type="ECO:0000259" key="2">
    <source>
        <dbReference type="Pfam" id="PF14361"/>
    </source>
</evidence>
<dbReference type="Proteomes" id="UP001500236">
    <property type="component" value="Unassembled WGS sequence"/>
</dbReference>
<sequence>MTADEHWERLLTALEQDDTILEQTIRDIRATVPGYDDVPDSALESSVRRNIALSIRTVRAGFEPSPQDVSEADALASERYAQGVPVGSVLAGFRVCMSVILHRLLEHAPAHRIPADQVLASSTILWALGDAFSSRAVLVYQDKDLARALADSTRRAAWIGDAVATWMEPAELARGAALYDVPTSAPLRALAADSHPEADVDRQRALDDWAERAGVRILTAVRASSLVGIVIGDPTPGVHPARPTAALGPAVALDELPRSFESASAALRAAEAVGRTGLVDLESLSWRAGVHASPEVTALLRERYLAPLEDTGSFGEHVLEALEAYLTHRLSIPLAARSIPVHVNTLRYRLQRFGEIAGADLGDLDTLIEISWALASRRSGPPRGGAS</sequence>
<dbReference type="Pfam" id="PF13556">
    <property type="entry name" value="HTH_30"/>
    <property type="match status" value="1"/>
</dbReference>
<reference evidence="4" key="1">
    <citation type="journal article" date="2019" name="Int. J. Syst. Evol. Microbiol.">
        <title>The Global Catalogue of Microorganisms (GCM) 10K type strain sequencing project: providing services to taxonomists for standard genome sequencing and annotation.</title>
        <authorList>
            <consortium name="The Broad Institute Genomics Platform"/>
            <consortium name="The Broad Institute Genome Sequencing Center for Infectious Disease"/>
            <person name="Wu L."/>
            <person name="Ma J."/>
        </authorList>
    </citation>
    <scope>NUCLEOTIDE SEQUENCE [LARGE SCALE GENOMIC DNA]</scope>
    <source>
        <strain evidence="4">JCM 14309</strain>
    </source>
</reference>
<keyword evidence="4" id="KW-1185">Reference proteome</keyword>
<organism evidence="3 4">
    <name type="scientific">Nesterenkonia aethiopica</name>
    <dbReference type="NCBI Taxonomy" id="269144"/>
    <lineage>
        <taxon>Bacteria</taxon>
        <taxon>Bacillati</taxon>
        <taxon>Actinomycetota</taxon>
        <taxon>Actinomycetes</taxon>
        <taxon>Micrococcales</taxon>
        <taxon>Micrococcaceae</taxon>
        <taxon>Nesterenkonia</taxon>
    </lineage>
</organism>
<feature type="domain" description="RsbT co-antagonist protein RsbRD N-terminal" evidence="2">
    <location>
        <begin position="18"/>
        <end position="155"/>
    </location>
</feature>
<dbReference type="PANTHER" id="PTHR33744">
    <property type="entry name" value="CARBOHYDRATE DIACID REGULATOR"/>
    <property type="match status" value="1"/>
</dbReference>
<gene>
    <name evidence="3" type="ORF">GCM10010529_11880</name>
</gene>
<dbReference type="PANTHER" id="PTHR33744:SF7">
    <property type="entry name" value="PUCR FAMILY TRANSCRIPTIONAL REGULATOR"/>
    <property type="match status" value="1"/>
</dbReference>
<accession>A0ABP6LV99</accession>
<evidence type="ECO:0000313" key="3">
    <source>
        <dbReference type="EMBL" id="GAA3059830.1"/>
    </source>
</evidence>
<dbReference type="EMBL" id="BAAAVT010000006">
    <property type="protein sequence ID" value="GAA3059830.1"/>
    <property type="molecule type" value="Genomic_DNA"/>
</dbReference>